<dbReference type="AlphaFoldDB" id="A0A165CBK1"/>
<evidence type="ECO:0000313" key="2">
    <source>
        <dbReference type="EMBL" id="KZT02511.1"/>
    </source>
</evidence>
<keyword evidence="3" id="KW-1185">Reference proteome</keyword>
<proteinExistence type="predicted"/>
<protein>
    <submittedName>
        <fullName evidence="2">Uncharacterized protein</fullName>
    </submittedName>
</protein>
<gene>
    <name evidence="2" type="ORF">LAESUDRAFT_762855</name>
</gene>
<evidence type="ECO:0000313" key="3">
    <source>
        <dbReference type="Proteomes" id="UP000076871"/>
    </source>
</evidence>
<feature type="compositionally biased region" description="Polar residues" evidence="1">
    <location>
        <begin position="93"/>
        <end position="108"/>
    </location>
</feature>
<dbReference type="OrthoDB" id="3247214at2759"/>
<evidence type="ECO:0000256" key="1">
    <source>
        <dbReference type="SAM" id="MobiDB-lite"/>
    </source>
</evidence>
<dbReference type="EMBL" id="KV427652">
    <property type="protein sequence ID" value="KZT02511.1"/>
    <property type="molecule type" value="Genomic_DNA"/>
</dbReference>
<feature type="region of interest" description="Disordered" evidence="1">
    <location>
        <begin position="1"/>
        <end position="137"/>
    </location>
</feature>
<feature type="compositionally biased region" description="Polar residues" evidence="1">
    <location>
        <begin position="1"/>
        <end position="46"/>
    </location>
</feature>
<dbReference type="InParanoid" id="A0A165CBK1"/>
<name>A0A165CBK1_9APHY</name>
<dbReference type="STRING" id="1314785.A0A165CBK1"/>
<reference evidence="2 3" key="1">
    <citation type="journal article" date="2016" name="Mol. Biol. Evol.">
        <title>Comparative Genomics of Early-Diverging Mushroom-Forming Fungi Provides Insights into the Origins of Lignocellulose Decay Capabilities.</title>
        <authorList>
            <person name="Nagy L.G."/>
            <person name="Riley R."/>
            <person name="Tritt A."/>
            <person name="Adam C."/>
            <person name="Daum C."/>
            <person name="Floudas D."/>
            <person name="Sun H."/>
            <person name="Yadav J.S."/>
            <person name="Pangilinan J."/>
            <person name="Larsson K.H."/>
            <person name="Matsuura K."/>
            <person name="Barry K."/>
            <person name="Labutti K."/>
            <person name="Kuo R."/>
            <person name="Ohm R.A."/>
            <person name="Bhattacharya S.S."/>
            <person name="Shirouzu T."/>
            <person name="Yoshinaga Y."/>
            <person name="Martin F.M."/>
            <person name="Grigoriev I.V."/>
            <person name="Hibbett D.S."/>
        </authorList>
    </citation>
    <scope>NUCLEOTIDE SEQUENCE [LARGE SCALE GENOMIC DNA]</scope>
    <source>
        <strain evidence="2 3">93-53</strain>
    </source>
</reference>
<organism evidence="2 3">
    <name type="scientific">Laetiporus sulphureus 93-53</name>
    <dbReference type="NCBI Taxonomy" id="1314785"/>
    <lineage>
        <taxon>Eukaryota</taxon>
        <taxon>Fungi</taxon>
        <taxon>Dikarya</taxon>
        <taxon>Basidiomycota</taxon>
        <taxon>Agaricomycotina</taxon>
        <taxon>Agaricomycetes</taxon>
        <taxon>Polyporales</taxon>
        <taxon>Laetiporus</taxon>
    </lineage>
</organism>
<sequence>MAHTSDYSPHTSTLRSSKGTQQLVSNTLDITMTTAEQPSTTPSAPSHFQRFMKFGRRNTGRDEGFPPAHWSHASPGAEAKDATPGNAPAASVEITSSAQTESKASSNGGHELDNHVATVDTNGTAVESGETDTEPEPATLASKIHSLLLSLPPLSSSQASAANAGAKGSTDTIGGITLPSFLADSKLMTYLSSPSVMNGSVEKGKQSVWALLDRFKANMGKDTVPAEGQMPTSDAQTDDDASVMFYGPLEPDDSSFVEVARSEVSMDEGEAVTIEEQQMEDASSRVHFGGTLPFFRKGKGKATGPGQKAVERKVWVPSKEKISLEIRWWGYRIYLPPPVLDVLDSSRMENTKRAAILTTALKWLLDHIPMAAVPLQVRPAMPLLRTVVPYLGYVGAFVAWSWDAIKSYDKGNGVVLTATWLLTFALVPGTWEDSQHVITRPPHMSET</sequence>
<dbReference type="GeneID" id="63830186"/>
<dbReference type="Proteomes" id="UP000076871">
    <property type="component" value="Unassembled WGS sequence"/>
</dbReference>
<accession>A0A165CBK1</accession>
<dbReference type="RefSeq" id="XP_040760251.1">
    <property type="nucleotide sequence ID" value="XM_040913158.1"/>
</dbReference>